<evidence type="ECO:0000256" key="2">
    <source>
        <dbReference type="ARBA" id="ARBA00022448"/>
    </source>
</evidence>
<dbReference type="InterPro" id="IPR000914">
    <property type="entry name" value="SBP_5_dom"/>
</dbReference>
<evidence type="ECO:0000256" key="1">
    <source>
        <dbReference type="ARBA" id="ARBA00005695"/>
    </source>
</evidence>
<dbReference type="PANTHER" id="PTHR30290">
    <property type="entry name" value="PERIPLASMIC BINDING COMPONENT OF ABC TRANSPORTER"/>
    <property type="match status" value="1"/>
</dbReference>
<dbReference type="GO" id="GO:1904680">
    <property type="term" value="F:peptide transmembrane transporter activity"/>
    <property type="evidence" value="ECO:0007669"/>
    <property type="project" value="TreeGrafter"/>
</dbReference>
<reference evidence="5 6" key="1">
    <citation type="journal article" date="2018" name="Nat. Biotechnol.">
        <title>A standardized bacterial taxonomy based on genome phylogeny substantially revises the tree of life.</title>
        <authorList>
            <person name="Parks D.H."/>
            <person name="Chuvochina M."/>
            <person name="Waite D.W."/>
            <person name="Rinke C."/>
            <person name="Skarshewski A."/>
            <person name="Chaumeil P.A."/>
            <person name="Hugenholtz P."/>
        </authorList>
    </citation>
    <scope>NUCLEOTIDE SEQUENCE [LARGE SCALE GENOMIC DNA]</scope>
    <source>
        <strain evidence="5">UBA9905</strain>
    </source>
</reference>
<keyword evidence="3" id="KW-0732">Signal</keyword>
<dbReference type="EMBL" id="DQBS01000129">
    <property type="protein sequence ID" value="HCO70013.1"/>
    <property type="molecule type" value="Genomic_DNA"/>
</dbReference>
<evidence type="ECO:0000256" key="3">
    <source>
        <dbReference type="ARBA" id="ARBA00022729"/>
    </source>
</evidence>
<keyword evidence="2" id="KW-0813">Transport</keyword>
<dbReference type="AlphaFoldDB" id="A0A3D3TNH5"/>
<dbReference type="Proteomes" id="UP000264215">
    <property type="component" value="Unassembled WGS sequence"/>
</dbReference>
<organism evidence="5 6">
    <name type="scientific">Mesotoga infera</name>
    <dbReference type="NCBI Taxonomy" id="1236046"/>
    <lineage>
        <taxon>Bacteria</taxon>
        <taxon>Thermotogati</taxon>
        <taxon>Thermotogota</taxon>
        <taxon>Thermotogae</taxon>
        <taxon>Kosmotogales</taxon>
        <taxon>Kosmotogaceae</taxon>
        <taxon>Mesotoga</taxon>
    </lineage>
</organism>
<gene>
    <name evidence="5" type="ORF">DIT26_05440</name>
</gene>
<comment type="similarity">
    <text evidence="1">Belongs to the bacterial solute-binding protein 5 family.</text>
</comment>
<evidence type="ECO:0000313" key="5">
    <source>
        <dbReference type="EMBL" id="HCO70013.1"/>
    </source>
</evidence>
<sequence length="201" mass="22626">MRKILLIIMLSIITVTSLLSQKIVVAVMQDPDFLDPHRAAASGTYEMMFNVFEGLLKPDPDGTVIPAVAESYSISEDGMIYTFALRSGVKFHDGSMVTVDDVLYSLNRLKGTDGERGLSSDFEKFVSKIEAVDDKTVRVELSTLNTDFLEKFIVAIIPENNENHEKNPVGTGPFKFVEYRPGQRLVIEKFEEYWNPELPKV</sequence>
<evidence type="ECO:0000259" key="4">
    <source>
        <dbReference type="Pfam" id="PF00496"/>
    </source>
</evidence>
<feature type="non-terminal residue" evidence="5">
    <location>
        <position position="201"/>
    </location>
</feature>
<evidence type="ECO:0000313" key="6">
    <source>
        <dbReference type="Proteomes" id="UP000264215"/>
    </source>
</evidence>
<accession>A0A3D3TNH5</accession>
<dbReference type="Pfam" id="PF00496">
    <property type="entry name" value="SBP_bac_5"/>
    <property type="match status" value="1"/>
</dbReference>
<name>A0A3D3TNH5_9BACT</name>
<proteinExistence type="inferred from homology"/>
<dbReference type="GO" id="GO:0015833">
    <property type="term" value="P:peptide transport"/>
    <property type="evidence" value="ECO:0007669"/>
    <property type="project" value="TreeGrafter"/>
</dbReference>
<protein>
    <submittedName>
        <fullName evidence="5">ABC transporter substrate-binding protein</fullName>
    </submittedName>
</protein>
<comment type="caution">
    <text evidence="5">The sequence shown here is derived from an EMBL/GenBank/DDBJ whole genome shotgun (WGS) entry which is preliminary data.</text>
</comment>
<feature type="domain" description="Solute-binding protein family 5" evidence="4">
    <location>
        <begin position="63"/>
        <end position="201"/>
    </location>
</feature>
<dbReference type="Gene3D" id="3.40.190.10">
    <property type="entry name" value="Periplasmic binding protein-like II"/>
    <property type="match status" value="1"/>
</dbReference>
<dbReference type="SUPFAM" id="SSF53850">
    <property type="entry name" value="Periplasmic binding protein-like II"/>
    <property type="match status" value="1"/>
</dbReference>
<dbReference type="InterPro" id="IPR039424">
    <property type="entry name" value="SBP_5"/>
</dbReference>
<dbReference type="PANTHER" id="PTHR30290:SF9">
    <property type="entry name" value="OLIGOPEPTIDE-BINDING PROTEIN APPA"/>
    <property type="match status" value="1"/>
</dbReference>